<dbReference type="OrthoDB" id="6710515at2"/>
<evidence type="ECO:0000256" key="1">
    <source>
        <dbReference type="ARBA" id="ARBA00003819"/>
    </source>
</evidence>
<organism evidence="6 7">
    <name type="scientific">Pseudoalteromonas amylolytica</name>
    <dbReference type="NCBI Taxonomy" id="1859457"/>
    <lineage>
        <taxon>Bacteria</taxon>
        <taxon>Pseudomonadati</taxon>
        <taxon>Pseudomonadota</taxon>
        <taxon>Gammaproteobacteria</taxon>
        <taxon>Alteromonadales</taxon>
        <taxon>Pseudoalteromonadaceae</taxon>
        <taxon>Pseudoalteromonas</taxon>
    </lineage>
</organism>
<protein>
    <submittedName>
        <fullName evidence="6">DNA-binding protein</fullName>
    </submittedName>
</protein>
<dbReference type="PANTHER" id="PTHR33175:SF3">
    <property type="entry name" value="DNA-BINDING PROTEIN HU-BETA"/>
    <property type="match status" value="1"/>
</dbReference>
<proteinExistence type="inferred from homology"/>
<gene>
    <name evidence="6" type="ORF">BET10_19330</name>
</gene>
<dbReference type="GO" id="GO:0003677">
    <property type="term" value="F:DNA binding"/>
    <property type="evidence" value="ECO:0007669"/>
    <property type="project" value="UniProtKB-KW"/>
</dbReference>
<dbReference type="GO" id="GO:0005829">
    <property type="term" value="C:cytosol"/>
    <property type="evidence" value="ECO:0007669"/>
    <property type="project" value="TreeGrafter"/>
</dbReference>
<dbReference type="InterPro" id="IPR010992">
    <property type="entry name" value="IHF-like_DNA-bd_dom_sf"/>
</dbReference>
<comment type="function">
    <text evidence="1">Histone-like DNA-binding protein which is capable of wrapping DNA to stabilize it, and thus to prevent its denaturation under extreme environmental conditions.</text>
</comment>
<reference evidence="6 7" key="1">
    <citation type="submission" date="2016-09" db="EMBL/GenBank/DDBJ databases">
        <title>Pseudoalteromonas amylolytica sp. nov., isolated from the surface seawater.</title>
        <authorList>
            <person name="Wu Y.-H."/>
            <person name="Cheng H."/>
            <person name="Jin X.-B."/>
            <person name="Wang C.-S."/>
            <person name="Xu X.-W."/>
        </authorList>
    </citation>
    <scope>NUCLEOTIDE SEQUENCE [LARGE SCALE GENOMIC DNA]</scope>
    <source>
        <strain evidence="6 7">JW1</strain>
    </source>
</reference>
<keyword evidence="7" id="KW-1185">Reference proteome</keyword>
<dbReference type="GO" id="GO:0030261">
    <property type="term" value="P:chromosome condensation"/>
    <property type="evidence" value="ECO:0007669"/>
    <property type="project" value="UniProtKB-KW"/>
</dbReference>
<dbReference type="EMBL" id="MKJU01000030">
    <property type="protein sequence ID" value="OHU88962.1"/>
    <property type="molecule type" value="Genomic_DNA"/>
</dbReference>
<dbReference type="SMART" id="SM00411">
    <property type="entry name" value="BHL"/>
    <property type="match status" value="1"/>
</dbReference>
<dbReference type="InterPro" id="IPR000119">
    <property type="entry name" value="Hist_DNA-bd"/>
</dbReference>
<dbReference type="CDD" id="cd13831">
    <property type="entry name" value="HU"/>
    <property type="match status" value="1"/>
</dbReference>
<sequence>MNKSELITTMSAKSELSKKDSQAALNSLLAIIQKRLSEGDQMPISGLGTFALSYHPQKAGRNPQTGEAIIIAGANKVQFKAAKALKDALASASN</sequence>
<dbReference type="Gene3D" id="4.10.520.10">
    <property type="entry name" value="IHF-like DNA-binding proteins"/>
    <property type="match status" value="1"/>
</dbReference>
<dbReference type="RefSeq" id="WP_070986876.1">
    <property type="nucleotide sequence ID" value="NZ_MKJU01000030.1"/>
</dbReference>
<evidence type="ECO:0000313" key="6">
    <source>
        <dbReference type="EMBL" id="OHU88962.1"/>
    </source>
</evidence>
<dbReference type="SUPFAM" id="SSF47729">
    <property type="entry name" value="IHF-like DNA-binding proteins"/>
    <property type="match status" value="1"/>
</dbReference>
<keyword evidence="4 6" id="KW-0238">DNA-binding</keyword>
<comment type="similarity">
    <text evidence="2 5">Belongs to the bacterial histone-like protein family.</text>
</comment>
<dbReference type="PRINTS" id="PR01727">
    <property type="entry name" value="DNABINDINGHU"/>
</dbReference>
<evidence type="ECO:0000256" key="5">
    <source>
        <dbReference type="RuleBase" id="RU003939"/>
    </source>
</evidence>
<dbReference type="PANTHER" id="PTHR33175">
    <property type="entry name" value="DNA-BINDING PROTEIN HU"/>
    <property type="match status" value="1"/>
</dbReference>
<evidence type="ECO:0000313" key="7">
    <source>
        <dbReference type="Proteomes" id="UP000179786"/>
    </source>
</evidence>
<comment type="caution">
    <text evidence="6">The sequence shown here is derived from an EMBL/GenBank/DDBJ whole genome shotgun (WGS) entry which is preliminary data.</text>
</comment>
<evidence type="ECO:0000256" key="2">
    <source>
        <dbReference type="ARBA" id="ARBA00010529"/>
    </source>
</evidence>
<accession>A0A1S1MMG0</accession>
<dbReference type="AlphaFoldDB" id="A0A1S1MMG0"/>
<keyword evidence="3" id="KW-0226">DNA condensation</keyword>
<dbReference type="GO" id="GO:0030527">
    <property type="term" value="F:structural constituent of chromatin"/>
    <property type="evidence" value="ECO:0007669"/>
    <property type="project" value="InterPro"/>
</dbReference>
<evidence type="ECO:0000256" key="3">
    <source>
        <dbReference type="ARBA" id="ARBA00023067"/>
    </source>
</evidence>
<name>A0A1S1MMG0_9GAMM</name>
<dbReference type="Proteomes" id="UP000179786">
    <property type="component" value="Unassembled WGS sequence"/>
</dbReference>
<dbReference type="Pfam" id="PF00216">
    <property type="entry name" value="Bac_DNA_binding"/>
    <property type="match status" value="1"/>
</dbReference>
<dbReference type="STRING" id="1859457.BET10_19330"/>
<evidence type="ECO:0000256" key="4">
    <source>
        <dbReference type="ARBA" id="ARBA00023125"/>
    </source>
</evidence>